<protein>
    <submittedName>
        <fullName evidence="2">Uncharacterized protein</fullName>
    </submittedName>
</protein>
<name>A0A1N6NCI3_9MICO</name>
<accession>A0A1N6NCI3</accession>
<keyword evidence="1" id="KW-0812">Transmembrane</keyword>
<keyword evidence="1" id="KW-0472">Membrane</keyword>
<feature type="transmembrane region" description="Helical" evidence="1">
    <location>
        <begin position="81"/>
        <end position="101"/>
    </location>
</feature>
<dbReference type="EMBL" id="FTMI01000001">
    <property type="protein sequence ID" value="SIP89775.1"/>
    <property type="molecule type" value="Genomic_DNA"/>
</dbReference>
<evidence type="ECO:0000256" key="1">
    <source>
        <dbReference type="SAM" id="Phobius"/>
    </source>
</evidence>
<evidence type="ECO:0000313" key="3">
    <source>
        <dbReference type="Proteomes" id="UP000186235"/>
    </source>
</evidence>
<evidence type="ECO:0000313" key="2">
    <source>
        <dbReference type="EMBL" id="SIP89775.1"/>
    </source>
</evidence>
<sequence>MRDAASSLLVPLVGGDWGDAAQAAGALGLVAVLSLATFLWSLPELGAGRGPWAAVLDRTGQDVRADPRLLARHRDPVVRRLLALVIVQSLAAALTTLALAASAQLPEVIPLVDVEPLVPQRPGDLIVNVSTADTRAGLDSLAERIAAEHRRSDS</sequence>
<dbReference type="GeneID" id="66335032"/>
<dbReference type="AlphaFoldDB" id="A0A1N6NCI3"/>
<proteinExistence type="predicted"/>
<dbReference type="RefSeq" id="WP_076403509.1">
    <property type="nucleotide sequence ID" value="NZ_FTMI01000001.1"/>
</dbReference>
<dbReference type="Proteomes" id="UP000186235">
    <property type="component" value="Unassembled WGS sequence"/>
</dbReference>
<organism evidence="2 3">
    <name type="scientific">Cellulosimicrobium aquatile</name>
    <dbReference type="NCBI Taxonomy" id="1612203"/>
    <lineage>
        <taxon>Bacteria</taxon>
        <taxon>Bacillati</taxon>
        <taxon>Actinomycetota</taxon>
        <taxon>Actinomycetes</taxon>
        <taxon>Micrococcales</taxon>
        <taxon>Promicromonosporaceae</taxon>
        <taxon>Cellulosimicrobium</taxon>
    </lineage>
</organism>
<feature type="transmembrane region" description="Helical" evidence="1">
    <location>
        <begin position="20"/>
        <end position="42"/>
    </location>
</feature>
<keyword evidence="1" id="KW-1133">Transmembrane helix</keyword>
<keyword evidence="3" id="KW-1185">Reference proteome</keyword>
<reference evidence="3" key="1">
    <citation type="submission" date="2017-01" db="EMBL/GenBank/DDBJ databases">
        <authorList>
            <person name="Varghese N."/>
            <person name="Submissions S."/>
        </authorList>
    </citation>
    <scope>NUCLEOTIDE SEQUENCE [LARGE SCALE GENOMIC DNA]</scope>
    <source>
        <strain evidence="3">3bp</strain>
    </source>
</reference>
<gene>
    <name evidence="2" type="ORF">SAMN05518682_0368</name>
</gene>